<evidence type="ECO:0000256" key="1">
    <source>
        <dbReference type="SAM" id="Phobius"/>
    </source>
</evidence>
<reference evidence="2 3" key="1">
    <citation type="submission" date="2018-10" db="EMBL/GenBank/DDBJ databases">
        <title>Pseudomonas leptonychotis sp. nov., isolated from Weddell seals in Antarctica.</title>
        <authorList>
            <person name="Novakova D."/>
            <person name="Svec P."/>
            <person name="Kralova S."/>
            <person name="Kristofova L."/>
            <person name="Zeman M."/>
            <person name="Pantucek R."/>
            <person name="Maslanova I."/>
            <person name="Sedlacek I."/>
        </authorList>
    </citation>
    <scope>NUCLEOTIDE SEQUENCE [LARGE SCALE GENOMIC DNA]</scope>
    <source>
        <strain evidence="2 3">CCM 8849</strain>
    </source>
</reference>
<keyword evidence="1" id="KW-1133">Transmembrane helix</keyword>
<dbReference type="AlphaFoldDB" id="A0A4T1ZW13"/>
<evidence type="ECO:0000313" key="3">
    <source>
        <dbReference type="Proteomes" id="UP000307541"/>
    </source>
</evidence>
<accession>A0A4T1ZW13</accession>
<evidence type="ECO:0000313" key="2">
    <source>
        <dbReference type="EMBL" id="TIH08377.1"/>
    </source>
</evidence>
<proteinExistence type="predicted"/>
<organism evidence="2 3">
    <name type="scientific">Pseudomonas leptonychotis</name>
    <dbReference type="NCBI Taxonomy" id="2448482"/>
    <lineage>
        <taxon>Bacteria</taxon>
        <taxon>Pseudomonadati</taxon>
        <taxon>Pseudomonadota</taxon>
        <taxon>Gammaproteobacteria</taxon>
        <taxon>Pseudomonadales</taxon>
        <taxon>Pseudomonadaceae</taxon>
        <taxon>Pseudomonas</taxon>
    </lineage>
</organism>
<name>A0A4T1ZW13_9PSED</name>
<keyword evidence="1" id="KW-0472">Membrane</keyword>
<protein>
    <submittedName>
        <fullName evidence="2">Uncharacterized protein</fullName>
    </submittedName>
</protein>
<gene>
    <name evidence="2" type="ORF">D8779_12755</name>
</gene>
<comment type="caution">
    <text evidence="2">The sequence shown here is derived from an EMBL/GenBank/DDBJ whole genome shotgun (WGS) entry which is preliminary data.</text>
</comment>
<keyword evidence="1" id="KW-0812">Transmembrane</keyword>
<sequence>MVFVQFGAGKCEEYLVYEYIADTPAYRAVLVSPSLRLGDLNDQERGVFLKGDGMLRGISFWVTAAKYSIMLLIVMLLCVAFIKRRFK</sequence>
<dbReference type="Proteomes" id="UP000307541">
    <property type="component" value="Unassembled WGS sequence"/>
</dbReference>
<keyword evidence="3" id="KW-1185">Reference proteome</keyword>
<feature type="transmembrane region" description="Helical" evidence="1">
    <location>
        <begin position="58"/>
        <end position="82"/>
    </location>
</feature>
<dbReference type="EMBL" id="RFLV01000002">
    <property type="protein sequence ID" value="TIH08377.1"/>
    <property type="molecule type" value="Genomic_DNA"/>
</dbReference>